<dbReference type="SUPFAM" id="SSF55073">
    <property type="entry name" value="Nucleotide cyclase"/>
    <property type="match status" value="1"/>
</dbReference>
<dbReference type="Pfam" id="PF05226">
    <property type="entry name" value="CHASE2"/>
    <property type="match status" value="1"/>
</dbReference>
<dbReference type="GO" id="GO:0030313">
    <property type="term" value="C:cell envelope"/>
    <property type="evidence" value="ECO:0007669"/>
    <property type="project" value="UniProtKB-SubCell"/>
</dbReference>
<proteinExistence type="inferred from homology"/>
<organism evidence="10 11">
    <name type="scientific">Candidatus Sungbacteria bacterium RIFCSPHIGHO2_02_FULL_53_17</name>
    <dbReference type="NCBI Taxonomy" id="1802275"/>
    <lineage>
        <taxon>Bacteria</taxon>
        <taxon>Candidatus Sungiibacteriota</taxon>
    </lineage>
</organism>
<evidence type="ECO:0000259" key="8">
    <source>
        <dbReference type="PROSITE" id="PS50008"/>
    </source>
</evidence>
<evidence type="ECO:0000256" key="4">
    <source>
        <dbReference type="ARBA" id="ARBA00022692"/>
    </source>
</evidence>
<dbReference type="Gene3D" id="3.30.70.1230">
    <property type="entry name" value="Nucleotide cyclase"/>
    <property type="match status" value="1"/>
</dbReference>
<dbReference type="SMART" id="SM01080">
    <property type="entry name" value="CHASE2"/>
    <property type="match status" value="1"/>
</dbReference>
<evidence type="ECO:0000256" key="6">
    <source>
        <dbReference type="ARBA" id="ARBA00023136"/>
    </source>
</evidence>
<dbReference type="PROSITE" id="PS50125">
    <property type="entry name" value="GUANYLATE_CYCLASE_2"/>
    <property type="match status" value="1"/>
</dbReference>
<dbReference type="InterPro" id="IPR050697">
    <property type="entry name" value="Adenylyl/Guanylyl_Cyclase_3/4"/>
</dbReference>
<dbReference type="CDD" id="cd07302">
    <property type="entry name" value="CHD"/>
    <property type="match status" value="1"/>
</dbReference>
<evidence type="ECO:0008006" key="12">
    <source>
        <dbReference type="Google" id="ProtNLM"/>
    </source>
</evidence>
<dbReference type="SMART" id="SM00044">
    <property type="entry name" value="CYCc"/>
    <property type="match status" value="1"/>
</dbReference>
<dbReference type="GO" id="GO:0006629">
    <property type="term" value="P:lipid metabolic process"/>
    <property type="evidence" value="ECO:0007669"/>
    <property type="project" value="InterPro"/>
</dbReference>
<dbReference type="AlphaFoldDB" id="A0A1G2KW71"/>
<comment type="subcellular location">
    <subcellularLocation>
        <location evidence="1">Cell envelope</location>
    </subcellularLocation>
</comment>
<dbReference type="InterPro" id="IPR029787">
    <property type="entry name" value="Nucleotide_cyclase"/>
</dbReference>
<name>A0A1G2KW71_9BACT</name>
<keyword evidence="5 7" id="KW-1133">Transmembrane helix</keyword>
<dbReference type="GO" id="GO:0004016">
    <property type="term" value="F:adenylate cyclase activity"/>
    <property type="evidence" value="ECO:0007669"/>
    <property type="project" value="UniProtKB-ARBA"/>
</dbReference>
<keyword evidence="3" id="KW-1003">Cell membrane</keyword>
<evidence type="ECO:0000256" key="7">
    <source>
        <dbReference type="SAM" id="Phobius"/>
    </source>
</evidence>
<gene>
    <name evidence="10" type="ORF">A3C92_00210</name>
</gene>
<evidence type="ECO:0000256" key="3">
    <source>
        <dbReference type="ARBA" id="ARBA00022475"/>
    </source>
</evidence>
<feature type="domain" description="PI-PLC Y-box" evidence="8">
    <location>
        <begin position="280"/>
        <end position="310"/>
    </location>
</feature>
<sequence length="590" mass="63805">MMRWKQIFLFLGIAAGSAALVSASFMGGWFRGLEYFLEDLLFAARPVARDIVIVAIDDASLTDIGQWPWPRRAFADFLERMAAYPPAAAGLDVMFAEPSRLGAADDEALRRALAALSYPVVLPVEGRNILLRENRPAEAETLLIPLPLFAGPRVSRAHVNVIEDRDGVVRRFPAAITGGTSSFPAFAQEVLLQSASCPLCKSGHDAAALLAETATPRIVYAQPAGSIRRISFSRVLLGDAAKELKGKIVLVGATAPDLHDEKTTPVSSGRPMPGVEIHAQIANMLIHGWRLESASFAPMLAWIVGAAMIAACLFLFLPVMPALAANAVLGIAYLIAAIILFERGTVVNIVHTQASGVMASAALFTYRHFSTEREKRHIKNVFSKYVSADVLAEILKDPANIRLGGEEKEVTLLFSDIRGFTSISEKTPPTELVRILNRYFSVMTEEVLTHGGVLDKYIGDAIMAFWGAPVPDPMHAEKAVATARAMVEKLAVLNREFAHAGDPEIAIGIGIYTGRAVVGNVGSHLRFDYTAIGDTVNAASRIEGLTKQYATPILIGETTRNQLKNPDACTLVDEVAVKGKQDKIKIYRVA</sequence>
<evidence type="ECO:0000256" key="2">
    <source>
        <dbReference type="ARBA" id="ARBA00005381"/>
    </source>
</evidence>
<feature type="transmembrane region" description="Helical" evidence="7">
    <location>
        <begin position="296"/>
        <end position="316"/>
    </location>
</feature>
<reference evidence="10 11" key="1">
    <citation type="journal article" date="2016" name="Nat. Commun.">
        <title>Thousands of microbial genomes shed light on interconnected biogeochemical processes in an aquifer system.</title>
        <authorList>
            <person name="Anantharaman K."/>
            <person name="Brown C.T."/>
            <person name="Hug L.A."/>
            <person name="Sharon I."/>
            <person name="Castelle C.J."/>
            <person name="Probst A.J."/>
            <person name="Thomas B.C."/>
            <person name="Singh A."/>
            <person name="Wilkins M.J."/>
            <person name="Karaoz U."/>
            <person name="Brodie E.L."/>
            <person name="Williams K.H."/>
            <person name="Hubbard S.S."/>
            <person name="Banfield J.F."/>
        </authorList>
    </citation>
    <scope>NUCLEOTIDE SEQUENCE [LARGE SCALE GENOMIC DNA]</scope>
</reference>
<dbReference type="InterPro" id="IPR001711">
    <property type="entry name" value="PLipase_C_Pinositol-sp_Y"/>
</dbReference>
<accession>A0A1G2KW71</accession>
<evidence type="ECO:0000313" key="10">
    <source>
        <dbReference type="EMBL" id="OHA02862.1"/>
    </source>
</evidence>
<feature type="domain" description="Guanylate cyclase" evidence="9">
    <location>
        <begin position="411"/>
        <end position="543"/>
    </location>
</feature>
<keyword evidence="6 7" id="KW-0472">Membrane</keyword>
<dbReference type="Proteomes" id="UP000177177">
    <property type="component" value="Unassembled WGS sequence"/>
</dbReference>
<keyword evidence="4 7" id="KW-0812">Transmembrane</keyword>
<protein>
    <recommendedName>
        <fullName evidence="12">Guanylate cyclase domain-containing protein</fullName>
    </recommendedName>
</protein>
<comment type="caution">
    <text evidence="10">The sequence shown here is derived from an EMBL/GenBank/DDBJ whole genome shotgun (WGS) entry which is preliminary data.</text>
</comment>
<dbReference type="GO" id="GO:0004435">
    <property type="term" value="F:phosphatidylinositol-4,5-bisphosphate phospholipase C activity"/>
    <property type="evidence" value="ECO:0007669"/>
    <property type="project" value="InterPro"/>
</dbReference>
<dbReference type="PANTHER" id="PTHR43081:SF1">
    <property type="entry name" value="ADENYLATE CYCLASE, TERMINAL-DIFFERENTIATION SPECIFIC"/>
    <property type="match status" value="1"/>
</dbReference>
<dbReference type="InterPro" id="IPR007890">
    <property type="entry name" value="CHASE2"/>
</dbReference>
<evidence type="ECO:0000256" key="5">
    <source>
        <dbReference type="ARBA" id="ARBA00022989"/>
    </source>
</evidence>
<evidence type="ECO:0000259" key="9">
    <source>
        <dbReference type="PROSITE" id="PS50125"/>
    </source>
</evidence>
<evidence type="ECO:0000256" key="1">
    <source>
        <dbReference type="ARBA" id="ARBA00004196"/>
    </source>
</evidence>
<dbReference type="EMBL" id="MHQN01000029">
    <property type="protein sequence ID" value="OHA02862.1"/>
    <property type="molecule type" value="Genomic_DNA"/>
</dbReference>
<dbReference type="PROSITE" id="PS50008">
    <property type="entry name" value="PIPLC_Y_DOMAIN"/>
    <property type="match status" value="1"/>
</dbReference>
<feature type="transmembrane region" description="Helical" evidence="7">
    <location>
        <begin position="323"/>
        <end position="341"/>
    </location>
</feature>
<evidence type="ECO:0000313" key="11">
    <source>
        <dbReference type="Proteomes" id="UP000177177"/>
    </source>
</evidence>
<dbReference type="Pfam" id="PF00211">
    <property type="entry name" value="Guanylate_cyc"/>
    <property type="match status" value="1"/>
</dbReference>
<dbReference type="FunFam" id="3.30.70.1230:FF:000016">
    <property type="entry name" value="Adenylate/guanylate cyclase domain-containing protein"/>
    <property type="match status" value="1"/>
</dbReference>
<dbReference type="GO" id="GO:0006171">
    <property type="term" value="P:cAMP biosynthetic process"/>
    <property type="evidence" value="ECO:0007669"/>
    <property type="project" value="TreeGrafter"/>
</dbReference>
<comment type="similarity">
    <text evidence="2">Belongs to the adenylyl cyclase class-3 family.</text>
</comment>
<dbReference type="PANTHER" id="PTHR43081">
    <property type="entry name" value="ADENYLATE CYCLASE, TERMINAL-DIFFERENTIATION SPECIFIC-RELATED"/>
    <property type="match status" value="1"/>
</dbReference>
<dbReference type="InterPro" id="IPR001054">
    <property type="entry name" value="A/G_cyclase"/>
</dbReference>
<dbReference type="GO" id="GO:0035556">
    <property type="term" value="P:intracellular signal transduction"/>
    <property type="evidence" value="ECO:0007669"/>
    <property type="project" value="InterPro"/>
</dbReference>